<dbReference type="GO" id="GO:0004553">
    <property type="term" value="F:hydrolase activity, hydrolyzing O-glycosyl compounds"/>
    <property type="evidence" value="ECO:0007669"/>
    <property type="project" value="InterPro"/>
</dbReference>
<dbReference type="InterPro" id="IPR050834">
    <property type="entry name" value="Glycosyltransf_2"/>
</dbReference>
<feature type="domain" description="Glycoside hydrolase family 2 catalytic" evidence="3">
    <location>
        <begin position="26"/>
        <end position="238"/>
    </location>
</feature>
<dbReference type="EMBL" id="UOGG01000176">
    <property type="protein sequence ID" value="VAX31851.1"/>
    <property type="molecule type" value="Genomic_DNA"/>
</dbReference>
<feature type="domain" description="Glycosyltransferase 2-like" evidence="2">
    <location>
        <begin position="319"/>
        <end position="475"/>
    </location>
</feature>
<organism evidence="4">
    <name type="scientific">hydrothermal vent metagenome</name>
    <dbReference type="NCBI Taxonomy" id="652676"/>
    <lineage>
        <taxon>unclassified sequences</taxon>
        <taxon>metagenomes</taxon>
        <taxon>ecological metagenomes</taxon>
    </lineage>
</organism>
<keyword evidence="1" id="KW-0812">Transmembrane</keyword>
<dbReference type="Pfam" id="PF02836">
    <property type="entry name" value="Glyco_hydro_2_C"/>
    <property type="match status" value="1"/>
</dbReference>
<dbReference type="Gene3D" id="3.20.20.80">
    <property type="entry name" value="Glycosidases"/>
    <property type="match status" value="1"/>
</dbReference>
<evidence type="ECO:0000256" key="1">
    <source>
        <dbReference type="SAM" id="Phobius"/>
    </source>
</evidence>
<gene>
    <name evidence="4" type="ORF">MNBD_NITROSPINAE05-1364</name>
</gene>
<dbReference type="AlphaFoldDB" id="A0A3B1CZ51"/>
<dbReference type="Gene3D" id="3.90.550.10">
    <property type="entry name" value="Spore Coat Polysaccharide Biosynthesis Protein SpsA, Chain A"/>
    <property type="match status" value="1"/>
</dbReference>
<dbReference type="Pfam" id="PF00535">
    <property type="entry name" value="Glycos_transf_2"/>
    <property type="match status" value="1"/>
</dbReference>
<proteinExistence type="predicted"/>
<sequence>MVRLQKPNLQGVHSKCIDMPFSRPVVRGKFLFIDEQKFWVRGVTYGTFSPLADGALFPEPEKVERDFAEIAANGMNTVRVYTVPPVWLLDLAERFRLRLMVGLPWEQHIAFLDDKKRVKEIEERFRQSVKDCAQHPAIFCYAIGNEIPVSIVRWHGKNRIERFLERLVMIGKEEDPKGLFTYVNFPTTEYLQLPFLDLVCFNVYLESKENLQKYLARLQNIADERPLMMGEIGLDSKTHGLDGQADGLDWQVRTTYESGCAGAFVFAWTDEWHRGGNEIEGWDFGLTTRDRTPKPALEKVRRAFSEITFQPNLKWPRFSVVVCSLNGANTIRDTMEGLQQLDYPDYEVIVVNDGSTDATPDIASKFDCLLINQENRGLSNARNAGIEAATGEIVAFIDDDAYPDAHWLKYLAQVFMTTDCVGAGGPNIAPPGDGLVADCVANAPGGPTHVLISDQIAEHIPGCNKAFRKESLEAIGGFDPRYRAAGDDVDVCWRMQERGWTIGFTASAVVWHHSRNSLKTYWKQQLGYGKAEALLEQKWPEKYNSAGHLEWKGRIYSKRLTQPVTIGKGRIYQGVWGTALFQSLYERVPGTLLSLPLMPEWYFMIAFLAVFSVIGIWWPPLQWALPLFGIAAILPVIQAIRSARRAAFPTPAKSSWELLKKRTITAYLHLIQPMARLTGRLRHGLTPWRNRGLSGFVFPWSRIITLWSETWTAPESRLGALEKYLKKQNTPVSRGDDYNDWDLEIRGGLCGSVRTLMAIEEHGDGKQLIRFRAWPKCCPVAMTIALLFASLTGWAAFDQAWLAFGLLGTITVALTGRLISECAFATSSLLHALEQD</sequence>
<protein>
    <recommendedName>
        <fullName evidence="5">Glycosyl transferase</fullName>
    </recommendedName>
</protein>
<feature type="transmembrane region" description="Helical" evidence="1">
    <location>
        <begin position="624"/>
        <end position="643"/>
    </location>
</feature>
<evidence type="ECO:0008006" key="5">
    <source>
        <dbReference type="Google" id="ProtNLM"/>
    </source>
</evidence>
<feature type="transmembrane region" description="Helical" evidence="1">
    <location>
        <begin position="601"/>
        <end position="618"/>
    </location>
</feature>
<dbReference type="InterPro" id="IPR029044">
    <property type="entry name" value="Nucleotide-diphossugar_trans"/>
</dbReference>
<dbReference type="InterPro" id="IPR006103">
    <property type="entry name" value="Glyco_hydro_2_cat"/>
</dbReference>
<dbReference type="PANTHER" id="PTHR43685">
    <property type="entry name" value="GLYCOSYLTRANSFERASE"/>
    <property type="match status" value="1"/>
</dbReference>
<dbReference type="InterPro" id="IPR001173">
    <property type="entry name" value="Glyco_trans_2-like"/>
</dbReference>
<accession>A0A3B1CZ51</accession>
<dbReference type="PANTHER" id="PTHR43685:SF3">
    <property type="entry name" value="SLR2126 PROTEIN"/>
    <property type="match status" value="1"/>
</dbReference>
<evidence type="ECO:0000259" key="2">
    <source>
        <dbReference type="Pfam" id="PF00535"/>
    </source>
</evidence>
<name>A0A3B1CZ51_9ZZZZ</name>
<dbReference type="SUPFAM" id="SSF51445">
    <property type="entry name" value="(Trans)glycosidases"/>
    <property type="match status" value="1"/>
</dbReference>
<evidence type="ECO:0000313" key="4">
    <source>
        <dbReference type="EMBL" id="VAX31851.1"/>
    </source>
</evidence>
<keyword evidence="1" id="KW-1133">Transmembrane helix</keyword>
<dbReference type="InterPro" id="IPR017853">
    <property type="entry name" value="GH"/>
</dbReference>
<dbReference type="SUPFAM" id="SSF53448">
    <property type="entry name" value="Nucleotide-diphospho-sugar transferases"/>
    <property type="match status" value="1"/>
</dbReference>
<reference evidence="4" key="1">
    <citation type="submission" date="2018-06" db="EMBL/GenBank/DDBJ databases">
        <authorList>
            <person name="Zhirakovskaya E."/>
        </authorList>
    </citation>
    <scope>NUCLEOTIDE SEQUENCE</scope>
</reference>
<evidence type="ECO:0000259" key="3">
    <source>
        <dbReference type="Pfam" id="PF02836"/>
    </source>
</evidence>
<dbReference type="GO" id="GO:0005975">
    <property type="term" value="P:carbohydrate metabolic process"/>
    <property type="evidence" value="ECO:0007669"/>
    <property type="project" value="InterPro"/>
</dbReference>
<keyword evidence="1" id="KW-0472">Membrane</keyword>